<proteinExistence type="predicted"/>
<name>A0ACA9LW92_9GLOM</name>
<reference evidence="1" key="1">
    <citation type="submission" date="2021-06" db="EMBL/GenBank/DDBJ databases">
        <authorList>
            <person name="Kallberg Y."/>
            <person name="Tangrot J."/>
            <person name="Rosling A."/>
        </authorList>
    </citation>
    <scope>NUCLEOTIDE SEQUENCE</scope>
    <source>
        <strain evidence="1">AU212A</strain>
    </source>
</reference>
<sequence>YKQLGEVDDILARESIDYIEDSMHTIHKIKKNNSNDIYASKYFDMSKINLKTIPLDADNFVAIRDQPMFGKHYHTNSNLTIVATMLERYLEVRGTILPVQWKAVYNSIRDKFKQTYMDESRIKKIDNQYPRLHCPWELPPSVDFKYVSNLSFLFIVK</sequence>
<evidence type="ECO:0000313" key="2">
    <source>
        <dbReference type="Proteomes" id="UP000789860"/>
    </source>
</evidence>
<accession>A0ACA9LW92</accession>
<keyword evidence="2" id="KW-1185">Reference proteome</keyword>
<comment type="caution">
    <text evidence="1">The sequence shown here is derived from an EMBL/GenBank/DDBJ whole genome shotgun (WGS) entry which is preliminary data.</text>
</comment>
<feature type="non-terminal residue" evidence="1">
    <location>
        <position position="1"/>
    </location>
</feature>
<evidence type="ECO:0000313" key="1">
    <source>
        <dbReference type="EMBL" id="CAG8550715.1"/>
    </source>
</evidence>
<dbReference type="Proteomes" id="UP000789860">
    <property type="component" value="Unassembled WGS sequence"/>
</dbReference>
<gene>
    <name evidence="1" type="ORF">SCALOS_LOCUS5169</name>
</gene>
<organism evidence="1 2">
    <name type="scientific">Scutellospora calospora</name>
    <dbReference type="NCBI Taxonomy" id="85575"/>
    <lineage>
        <taxon>Eukaryota</taxon>
        <taxon>Fungi</taxon>
        <taxon>Fungi incertae sedis</taxon>
        <taxon>Mucoromycota</taxon>
        <taxon>Glomeromycotina</taxon>
        <taxon>Glomeromycetes</taxon>
        <taxon>Diversisporales</taxon>
        <taxon>Gigasporaceae</taxon>
        <taxon>Scutellospora</taxon>
    </lineage>
</organism>
<dbReference type="EMBL" id="CAJVPM010007979">
    <property type="protein sequence ID" value="CAG8550715.1"/>
    <property type="molecule type" value="Genomic_DNA"/>
</dbReference>
<protein>
    <submittedName>
        <fullName evidence="1">2045_t:CDS:1</fullName>
    </submittedName>
</protein>